<dbReference type="AlphaFoldDB" id="A0A8J5SHW1"/>
<comment type="caution">
    <text evidence="2">The sequence shown here is derived from an EMBL/GenBank/DDBJ whole genome shotgun (WGS) entry which is preliminary data.</text>
</comment>
<dbReference type="OrthoDB" id="10616006at2759"/>
<evidence type="ECO:0000313" key="2">
    <source>
        <dbReference type="EMBL" id="KAG8072583.1"/>
    </source>
</evidence>
<reference evidence="2" key="2">
    <citation type="submission" date="2021-02" db="EMBL/GenBank/DDBJ databases">
        <authorList>
            <person name="Kimball J.A."/>
            <person name="Haas M.W."/>
            <person name="Macchietto M."/>
            <person name="Kono T."/>
            <person name="Duquette J."/>
            <person name="Shao M."/>
        </authorList>
    </citation>
    <scope>NUCLEOTIDE SEQUENCE</scope>
    <source>
        <tissue evidence="2">Fresh leaf tissue</tissue>
    </source>
</reference>
<feature type="region of interest" description="Disordered" evidence="1">
    <location>
        <begin position="1"/>
        <end position="22"/>
    </location>
</feature>
<dbReference type="EMBL" id="JAAALK010000283">
    <property type="protein sequence ID" value="KAG8072583.1"/>
    <property type="molecule type" value="Genomic_DNA"/>
</dbReference>
<name>A0A8J5SHW1_ZIZPA</name>
<keyword evidence="3" id="KW-1185">Reference proteome</keyword>
<gene>
    <name evidence="2" type="ORF">GUJ93_ZPchr0006g42036</name>
</gene>
<protein>
    <submittedName>
        <fullName evidence="2">Uncharacterized protein</fullName>
    </submittedName>
</protein>
<organism evidence="2 3">
    <name type="scientific">Zizania palustris</name>
    <name type="common">Northern wild rice</name>
    <dbReference type="NCBI Taxonomy" id="103762"/>
    <lineage>
        <taxon>Eukaryota</taxon>
        <taxon>Viridiplantae</taxon>
        <taxon>Streptophyta</taxon>
        <taxon>Embryophyta</taxon>
        <taxon>Tracheophyta</taxon>
        <taxon>Spermatophyta</taxon>
        <taxon>Magnoliopsida</taxon>
        <taxon>Liliopsida</taxon>
        <taxon>Poales</taxon>
        <taxon>Poaceae</taxon>
        <taxon>BOP clade</taxon>
        <taxon>Oryzoideae</taxon>
        <taxon>Oryzeae</taxon>
        <taxon>Zizaniinae</taxon>
        <taxon>Zizania</taxon>
    </lineage>
</organism>
<evidence type="ECO:0000256" key="1">
    <source>
        <dbReference type="SAM" id="MobiDB-lite"/>
    </source>
</evidence>
<evidence type="ECO:0000313" key="3">
    <source>
        <dbReference type="Proteomes" id="UP000729402"/>
    </source>
</evidence>
<dbReference type="Proteomes" id="UP000729402">
    <property type="component" value="Unassembled WGS sequence"/>
</dbReference>
<accession>A0A8J5SHW1</accession>
<reference evidence="2" key="1">
    <citation type="journal article" date="2021" name="bioRxiv">
        <title>Whole Genome Assembly and Annotation of Northern Wild Rice, Zizania palustris L., Supports a Whole Genome Duplication in the Zizania Genus.</title>
        <authorList>
            <person name="Haas M."/>
            <person name="Kono T."/>
            <person name="Macchietto M."/>
            <person name="Millas R."/>
            <person name="McGilp L."/>
            <person name="Shao M."/>
            <person name="Duquette J."/>
            <person name="Hirsch C.N."/>
            <person name="Kimball J."/>
        </authorList>
    </citation>
    <scope>NUCLEOTIDE SEQUENCE</scope>
    <source>
        <tissue evidence="2">Fresh leaf tissue</tissue>
    </source>
</reference>
<sequence>MSVTRLVKGSRHQRHPTQNAPASVKHVYANPDRWALRVRWLHMSLEYKYPDHLARRGSYQGGGLEAPHDAPYITPSVWLVWLASPVLLRGLAAIRLPPTPRRVTRGAPDS</sequence>
<proteinExistence type="predicted"/>